<dbReference type="SMART" id="SM00530">
    <property type="entry name" value="HTH_XRE"/>
    <property type="match status" value="1"/>
</dbReference>
<dbReference type="EMBL" id="CP108057">
    <property type="protein sequence ID" value="WUO46873.1"/>
    <property type="molecule type" value="Genomic_DNA"/>
</dbReference>
<evidence type="ECO:0000256" key="1">
    <source>
        <dbReference type="SAM" id="MobiDB-lite"/>
    </source>
</evidence>
<sequence>MDQRDQRAELGEFLRSRRARLRPEDVGLPDYGRHRRVPGLRREELAQLAGVSVAYYTRLEQGHGQNVSAEVLDSIARALRLDGTESAHLTHLASPRTRMRRPYARTEQVRPELRALMDAMEGVPAYLVGRRLDVIAWNGLGAAVFGDFGALPPQERNLVRQVFLDEAMGELYRDWECRACQVVSNLRIYAGRHAEDEQLSALVGELSVKSQRFRELWAAHTLADNKTRGVMELRHPVVGELDLAFETLALPDGSAQSLVAFHAPPGSPSADALRLLASWSAPAAGSASSGSSGSSGASEQPAGRATKPPGSGPVRA</sequence>
<dbReference type="RefSeq" id="WP_100581913.1">
    <property type="nucleotide sequence ID" value="NZ_CP108057.1"/>
</dbReference>
<keyword evidence="4" id="KW-1185">Reference proteome</keyword>
<dbReference type="InterPro" id="IPR041413">
    <property type="entry name" value="MLTR_LBD"/>
</dbReference>
<dbReference type="Gene3D" id="3.30.450.180">
    <property type="match status" value="1"/>
</dbReference>
<name>A0ABZ1RJA4_9ACTN</name>
<dbReference type="InterPro" id="IPR010982">
    <property type="entry name" value="Lambda_DNA-bd_dom_sf"/>
</dbReference>
<evidence type="ECO:0000313" key="4">
    <source>
        <dbReference type="Proteomes" id="UP001432075"/>
    </source>
</evidence>
<accession>A0ABZ1RJA4</accession>
<reference evidence="3" key="1">
    <citation type="submission" date="2022-10" db="EMBL/GenBank/DDBJ databases">
        <title>The complete genomes of actinobacterial strains from the NBC collection.</title>
        <authorList>
            <person name="Joergensen T.S."/>
            <person name="Alvarez Arevalo M."/>
            <person name="Sterndorff E.B."/>
            <person name="Faurdal D."/>
            <person name="Vuksanovic O."/>
            <person name="Mourched A.-S."/>
            <person name="Charusanti P."/>
            <person name="Shaw S."/>
            <person name="Blin K."/>
            <person name="Weber T."/>
        </authorList>
    </citation>
    <scope>NUCLEOTIDE SEQUENCE</scope>
    <source>
        <strain evidence="3">NBC_00283</strain>
    </source>
</reference>
<dbReference type="Gene3D" id="1.10.260.40">
    <property type="entry name" value="lambda repressor-like DNA-binding domains"/>
    <property type="match status" value="1"/>
</dbReference>
<gene>
    <name evidence="3" type="ORF">OHU17_14020</name>
</gene>
<feature type="region of interest" description="Disordered" evidence="1">
    <location>
        <begin position="283"/>
        <end position="316"/>
    </location>
</feature>
<evidence type="ECO:0000259" key="2">
    <source>
        <dbReference type="PROSITE" id="PS50943"/>
    </source>
</evidence>
<dbReference type="Pfam" id="PF17765">
    <property type="entry name" value="MLTR_LBD"/>
    <property type="match status" value="1"/>
</dbReference>
<dbReference type="SUPFAM" id="SSF47413">
    <property type="entry name" value="lambda repressor-like DNA-binding domains"/>
    <property type="match status" value="1"/>
</dbReference>
<dbReference type="Pfam" id="PF13560">
    <property type="entry name" value="HTH_31"/>
    <property type="match status" value="1"/>
</dbReference>
<dbReference type="Proteomes" id="UP001432075">
    <property type="component" value="Chromosome"/>
</dbReference>
<dbReference type="InterPro" id="IPR001387">
    <property type="entry name" value="Cro/C1-type_HTH"/>
</dbReference>
<feature type="domain" description="HTH cro/C1-type" evidence="2">
    <location>
        <begin position="39"/>
        <end position="86"/>
    </location>
</feature>
<feature type="compositionally biased region" description="Low complexity" evidence="1">
    <location>
        <begin position="283"/>
        <end position="298"/>
    </location>
</feature>
<dbReference type="PANTHER" id="PTHR35010">
    <property type="entry name" value="BLL4672 PROTEIN-RELATED"/>
    <property type="match status" value="1"/>
</dbReference>
<protein>
    <submittedName>
        <fullName evidence="3">Helix-turn-helix transcriptional regulator</fullName>
    </submittedName>
</protein>
<evidence type="ECO:0000313" key="3">
    <source>
        <dbReference type="EMBL" id="WUO46873.1"/>
    </source>
</evidence>
<dbReference type="CDD" id="cd00093">
    <property type="entry name" value="HTH_XRE"/>
    <property type="match status" value="1"/>
</dbReference>
<dbReference type="PANTHER" id="PTHR35010:SF2">
    <property type="entry name" value="BLL4672 PROTEIN"/>
    <property type="match status" value="1"/>
</dbReference>
<dbReference type="PROSITE" id="PS50943">
    <property type="entry name" value="HTH_CROC1"/>
    <property type="match status" value="1"/>
</dbReference>
<proteinExistence type="predicted"/>
<organism evidence="3 4">
    <name type="scientific">Streptomyces goshikiensis</name>
    <dbReference type="NCBI Taxonomy" id="1942"/>
    <lineage>
        <taxon>Bacteria</taxon>
        <taxon>Bacillati</taxon>
        <taxon>Actinomycetota</taxon>
        <taxon>Actinomycetes</taxon>
        <taxon>Kitasatosporales</taxon>
        <taxon>Streptomycetaceae</taxon>
        <taxon>Streptomyces</taxon>
    </lineage>
</organism>